<dbReference type="AlphaFoldDB" id="A0AAD4QK66"/>
<evidence type="ECO:0000256" key="2">
    <source>
        <dbReference type="ARBA" id="ARBA00022525"/>
    </source>
</evidence>
<reference evidence="6" key="1">
    <citation type="journal article" date="2022" name="New Phytol.">
        <title>Evolutionary transition to the ectomycorrhizal habit in the genomes of a hyperdiverse lineage of mushroom-forming fungi.</title>
        <authorList>
            <person name="Looney B."/>
            <person name="Miyauchi S."/>
            <person name="Morin E."/>
            <person name="Drula E."/>
            <person name="Courty P.E."/>
            <person name="Kohler A."/>
            <person name="Kuo A."/>
            <person name="LaButti K."/>
            <person name="Pangilinan J."/>
            <person name="Lipzen A."/>
            <person name="Riley R."/>
            <person name="Andreopoulos W."/>
            <person name="He G."/>
            <person name="Johnson J."/>
            <person name="Nolan M."/>
            <person name="Tritt A."/>
            <person name="Barry K.W."/>
            <person name="Grigoriev I.V."/>
            <person name="Nagy L.G."/>
            <person name="Hibbett D."/>
            <person name="Henrissat B."/>
            <person name="Matheny P.B."/>
            <person name="Labbe J."/>
            <person name="Martin F.M."/>
        </authorList>
    </citation>
    <scope>NUCLEOTIDE SEQUENCE</scope>
    <source>
        <strain evidence="6">BPL690</strain>
    </source>
</reference>
<dbReference type="GO" id="GO:0005576">
    <property type="term" value="C:extracellular region"/>
    <property type="evidence" value="ECO:0007669"/>
    <property type="project" value="UniProtKB-SubCell"/>
</dbReference>
<dbReference type="InterPro" id="IPR008427">
    <property type="entry name" value="Extracellular_membr_CFEM_dom"/>
</dbReference>
<keyword evidence="4" id="KW-1015">Disulfide bond</keyword>
<evidence type="ECO:0000313" key="7">
    <source>
        <dbReference type="Proteomes" id="UP001203297"/>
    </source>
</evidence>
<sequence length="71" mass="7496">ACAQPCLAKADLGNCLSGEVHCLCTNQAFIVSTTQCFISSCSGTDLQTAEQIAQETCRAAVRPFCYSSSLK</sequence>
<keyword evidence="3" id="KW-0732">Signal</keyword>
<dbReference type="EMBL" id="WTXG01000023">
    <property type="protein sequence ID" value="KAI0299375.1"/>
    <property type="molecule type" value="Genomic_DNA"/>
</dbReference>
<comment type="subcellular location">
    <subcellularLocation>
        <location evidence="1">Secreted</location>
    </subcellularLocation>
</comment>
<protein>
    <recommendedName>
        <fullName evidence="5">CFEM domain-containing protein</fullName>
    </recommendedName>
</protein>
<evidence type="ECO:0000256" key="1">
    <source>
        <dbReference type="ARBA" id="ARBA00004613"/>
    </source>
</evidence>
<evidence type="ECO:0000259" key="5">
    <source>
        <dbReference type="PROSITE" id="PS52012"/>
    </source>
</evidence>
<comment type="caution">
    <text evidence="6">The sequence shown here is derived from an EMBL/GenBank/DDBJ whole genome shotgun (WGS) entry which is preliminary data.</text>
</comment>
<evidence type="ECO:0000256" key="4">
    <source>
        <dbReference type="ARBA" id="ARBA00023157"/>
    </source>
</evidence>
<feature type="non-terminal residue" evidence="6">
    <location>
        <position position="1"/>
    </location>
</feature>
<evidence type="ECO:0000313" key="6">
    <source>
        <dbReference type="EMBL" id="KAI0299375.1"/>
    </source>
</evidence>
<proteinExistence type="predicted"/>
<organism evidence="6 7">
    <name type="scientific">Multifurca ochricompacta</name>
    <dbReference type="NCBI Taxonomy" id="376703"/>
    <lineage>
        <taxon>Eukaryota</taxon>
        <taxon>Fungi</taxon>
        <taxon>Dikarya</taxon>
        <taxon>Basidiomycota</taxon>
        <taxon>Agaricomycotina</taxon>
        <taxon>Agaricomycetes</taxon>
        <taxon>Russulales</taxon>
        <taxon>Russulaceae</taxon>
        <taxon>Multifurca</taxon>
    </lineage>
</organism>
<dbReference type="PROSITE" id="PS52012">
    <property type="entry name" value="CFEM"/>
    <property type="match status" value="1"/>
</dbReference>
<keyword evidence="2" id="KW-0964">Secreted</keyword>
<dbReference type="Pfam" id="PF05730">
    <property type="entry name" value="CFEM"/>
    <property type="match status" value="1"/>
</dbReference>
<dbReference type="Proteomes" id="UP001203297">
    <property type="component" value="Unassembled WGS sequence"/>
</dbReference>
<gene>
    <name evidence="6" type="ORF">B0F90DRAFT_1631242</name>
</gene>
<keyword evidence="7" id="KW-1185">Reference proteome</keyword>
<feature type="domain" description="CFEM" evidence="5">
    <location>
        <begin position="1"/>
        <end position="71"/>
    </location>
</feature>
<accession>A0AAD4QK66</accession>
<name>A0AAD4QK66_9AGAM</name>
<evidence type="ECO:0000256" key="3">
    <source>
        <dbReference type="ARBA" id="ARBA00022729"/>
    </source>
</evidence>